<dbReference type="Pfam" id="PF02015">
    <property type="entry name" value="Glyco_hydro_45"/>
    <property type="match status" value="1"/>
</dbReference>
<feature type="signal peptide" evidence="9">
    <location>
        <begin position="1"/>
        <end position="22"/>
    </location>
</feature>
<dbReference type="GO" id="GO:0008810">
    <property type="term" value="F:cellulase activity"/>
    <property type="evidence" value="ECO:0007669"/>
    <property type="project" value="UniProtKB-EC"/>
</dbReference>
<evidence type="ECO:0000313" key="11">
    <source>
        <dbReference type="EMBL" id="KAF2257263.1"/>
    </source>
</evidence>
<evidence type="ECO:0000256" key="8">
    <source>
        <dbReference type="ARBA" id="ARBA00023326"/>
    </source>
</evidence>
<keyword evidence="5" id="KW-0136">Cellulose degradation</keyword>
<dbReference type="InterPro" id="IPR000334">
    <property type="entry name" value="Glyco_hydro_45"/>
</dbReference>
<comment type="catalytic activity">
    <reaction evidence="1">
        <text>Endohydrolysis of (1-&gt;4)-beta-D-glucosidic linkages in cellulose, lichenin and cereal beta-D-glucans.</text>
        <dbReference type="EC" id="3.2.1.4"/>
    </reaction>
</comment>
<evidence type="ECO:0000256" key="9">
    <source>
        <dbReference type="SAM" id="SignalP"/>
    </source>
</evidence>
<evidence type="ECO:0000313" key="12">
    <source>
        <dbReference type="Proteomes" id="UP000800094"/>
    </source>
</evidence>
<gene>
    <name evidence="11" type="ORF">BU26DRAFT_527351</name>
</gene>
<dbReference type="Gene3D" id="2.40.40.10">
    <property type="entry name" value="RlpA-like domain"/>
    <property type="match status" value="1"/>
</dbReference>
<dbReference type="RefSeq" id="XP_033692267.1">
    <property type="nucleotide sequence ID" value="XM_033830769.1"/>
</dbReference>
<dbReference type="GO" id="GO:0030245">
    <property type="term" value="P:cellulose catabolic process"/>
    <property type="evidence" value="ECO:0007669"/>
    <property type="project" value="UniProtKB-KW"/>
</dbReference>
<feature type="domain" description="Glycosyl hydrolases family 45 active site" evidence="10">
    <location>
        <begin position="32"/>
        <end position="235"/>
    </location>
</feature>
<feature type="chain" id="PRO_5025369123" description="cellulase" evidence="9">
    <location>
        <begin position="23"/>
        <end position="273"/>
    </location>
</feature>
<evidence type="ECO:0000256" key="2">
    <source>
        <dbReference type="ARBA" id="ARBA00007793"/>
    </source>
</evidence>
<dbReference type="GeneID" id="54584099"/>
<protein>
    <recommendedName>
        <fullName evidence="3">cellulase</fullName>
        <ecNumber evidence="3">3.2.1.4</ecNumber>
    </recommendedName>
</protein>
<comment type="similarity">
    <text evidence="2">Belongs to the glycosyl hydrolase 45 (cellulase K) family.</text>
</comment>
<keyword evidence="6" id="KW-0119">Carbohydrate metabolism</keyword>
<organism evidence="11 12">
    <name type="scientific">Trematosphaeria pertusa</name>
    <dbReference type="NCBI Taxonomy" id="390896"/>
    <lineage>
        <taxon>Eukaryota</taxon>
        <taxon>Fungi</taxon>
        <taxon>Dikarya</taxon>
        <taxon>Ascomycota</taxon>
        <taxon>Pezizomycotina</taxon>
        <taxon>Dothideomycetes</taxon>
        <taxon>Pleosporomycetidae</taxon>
        <taxon>Pleosporales</taxon>
        <taxon>Massarineae</taxon>
        <taxon>Trematosphaeriaceae</taxon>
        <taxon>Trematosphaeria</taxon>
    </lineage>
</organism>
<accession>A0A6A6J742</accession>
<evidence type="ECO:0000256" key="7">
    <source>
        <dbReference type="ARBA" id="ARBA00023295"/>
    </source>
</evidence>
<sequence>MTASYLRNLLFLLDLFVVIARCANLNISGEAVTTRFWDCCKPSCGWNGKASFNRPVLSCTADDKPTDIQAGTGCGDGGTAFLCSDQQPWAVNDTFSYGFAGIFLVPSLTDNHIEDAWCCACYQLNFTSDPLRGKTMIVQASNTAYDVNTANRFSLAVPGGNTTSHDACARQYGVDQNVFGTTDAGVSSKEDCDKLPEALQAGCQWRFDWFEDASYPTATFKRVPCPQVLTDKTQCTRDDDKVLAGESAAATLFSPSFSMVAALTVAIVGLLSV</sequence>
<dbReference type="OrthoDB" id="10035502at2759"/>
<dbReference type="EC" id="3.2.1.4" evidence="3"/>
<dbReference type="PANTHER" id="PTHR39730:SF1">
    <property type="entry name" value="ENDOGLUCANASE 1"/>
    <property type="match status" value="1"/>
</dbReference>
<evidence type="ECO:0000256" key="6">
    <source>
        <dbReference type="ARBA" id="ARBA00023277"/>
    </source>
</evidence>
<evidence type="ECO:0000256" key="3">
    <source>
        <dbReference type="ARBA" id="ARBA00012601"/>
    </source>
</evidence>
<dbReference type="AlphaFoldDB" id="A0A6A6J742"/>
<dbReference type="InterPro" id="IPR052288">
    <property type="entry name" value="GH45_Enzymes"/>
</dbReference>
<keyword evidence="9" id="KW-0732">Signal</keyword>
<keyword evidence="8" id="KW-0624">Polysaccharide degradation</keyword>
<evidence type="ECO:0000256" key="1">
    <source>
        <dbReference type="ARBA" id="ARBA00000966"/>
    </source>
</evidence>
<keyword evidence="4 11" id="KW-0378">Hydrolase</keyword>
<keyword evidence="12" id="KW-1185">Reference proteome</keyword>
<reference evidence="11" key="1">
    <citation type="journal article" date="2020" name="Stud. Mycol.">
        <title>101 Dothideomycetes genomes: a test case for predicting lifestyles and emergence of pathogens.</title>
        <authorList>
            <person name="Haridas S."/>
            <person name="Albert R."/>
            <person name="Binder M."/>
            <person name="Bloem J."/>
            <person name="Labutti K."/>
            <person name="Salamov A."/>
            <person name="Andreopoulos B."/>
            <person name="Baker S."/>
            <person name="Barry K."/>
            <person name="Bills G."/>
            <person name="Bluhm B."/>
            <person name="Cannon C."/>
            <person name="Castanera R."/>
            <person name="Culley D."/>
            <person name="Daum C."/>
            <person name="Ezra D."/>
            <person name="Gonzalez J."/>
            <person name="Henrissat B."/>
            <person name="Kuo A."/>
            <person name="Liang C."/>
            <person name="Lipzen A."/>
            <person name="Lutzoni F."/>
            <person name="Magnuson J."/>
            <person name="Mondo S."/>
            <person name="Nolan M."/>
            <person name="Ohm R."/>
            <person name="Pangilinan J."/>
            <person name="Park H.-J."/>
            <person name="Ramirez L."/>
            <person name="Alfaro M."/>
            <person name="Sun H."/>
            <person name="Tritt A."/>
            <person name="Yoshinaga Y."/>
            <person name="Zwiers L.-H."/>
            <person name="Turgeon B."/>
            <person name="Goodwin S."/>
            <person name="Spatafora J."/>
            <person name="Crous P."/>
            <person name="Grigoriev I."/>
        </authorList>
    </citation>
    <scope>NUCLEOTIDE SEQUENCE</scope>
    <source>
        <strain evidence="11">CBS 122368</strain>
    </source>
</reference>
<keyword evidence="7" id="KW-0326">Glycosidase</keyword>
<dbReference type="EMBL" id="ML987189">
    <property type="protein sequence ID" value="KAF2257263.1"/>
    <property type="molecule type" value="Genomic_DNA"/>
</dbReference>
<dbReference type="SUPFAM" id="SSF50685">
    <property type="entry name" value="Barwin-like endoglucanases"/>
    <property type="match status" value="1"/>
</dbReference>
<evidence type="ECO:0000259" key="10">
    <source>
        <dbReference type="Pfam" id="PF02015"/>
    </source>
</evidence>
<name>A0A6A6J742_9PLEO</name>
<evidence type="ECO:0000256" key="4">
    <source>
        <dbReference type="ARBA" id="ARBA00022801"/>
    </source>
</evidence>
<dbReference type="PANTHER" id="PTHR39730">
    <property type="entry name" value="ENDOGLUCANASE 1"/>
    <property type="match status" value="1"/>
</dbReference>
<proteinExistence type="inferred from homology"/>
<dbReference type="InterPro" id="IPR036908">
    <property type="entry name" value="RlpA-like_sf"/>
</dbReference>
<dbReference type="Proteomes" id="UP000800094">
    <property type="component" value="Unassembled WGS sequence"/>
</dbReference>
<evidence type="ECO:0000256" key="5">
    <source>
        <dbReference type="ARBA" id="ARBA00023001"/>
    </source>
</evidence>